<reference evidence="1" key="1">
    <citation type="submission" date="2020-09" db="EMBL/GenBank/DDBJ databases">
        <title>Genome-Enabled Discovery of Anthraquinone Biosynthesis in Senna tora.</title>
        <authorList>
            <person name="Kang S.-H."/>
            <person name="Pandey R.P."/>
            <person name="Lee C.-M."/>
            <person name="Sim J.-S."/>
            <person name="Jeong J.-T."/>
            <person name="Choi B.-S."/>
            <person name="Jung M."/>
            <person name="Ginzburg D."/>
            <person name="Zhao K."/>
            <person name="Won S.Y."/>
            <person name="Oh T.-J."/>
            <person name="Yu Y."/>
            <person name="Kim N.-H."/>
            <person name="Lee O.R."/>
            <person name="Lee T.-H."/>
            <person name="Bashyal P."/>
            <person name="Kim T.-S."/>
            <person name="Lee W.-H."/>
            <person name="Kawkins C."/>
            <person name="Kim C.-K."/>
            <person name="Kim J.S."/>
            <person name="Ahn B.O."/>
            <person name="Rhee S.Y."/>
            <person name="Sohng J.K."/>
        </authorList>
    </citation>
    <scope>NUCLEOTIDE SEQUENCE</scope>
    <source>
        <tissue evidence="1">Leaf</tissue>
    </source>
</reference>
<name>A0A834TSX2_9FABA</name>
<dbReference type="EMBL" id="JAAIUW010000006">
    <property type="protein sequence ID" value="KAF7827895.1"/>
    <property type="molecule type" value="Genomic_DNA"/>
</dbReference>
<dbReference type="AlphaFoldDB" id="A0A834TSX2"/>
<protein>
    <submittedName>
        <fullName evidence="1">Uncharacterized protein</fullName>
    </submittedName>
</protein>
<evidence type="ECO:0000313" key="1">
    <source>
        <dbReference type="EMBL" id="KAF7827895.1"/>
    </source>
</evidence>
<keyword evidence="2" id="KW-1185">Reference proteome</keyword>
<sequence>MSTKEKVNQEEVDSKFSNSNLCLKWSILPLTGTTE</sequence>
<comment type="caution">
    <text evidence="1">The sequence shown here is derived from an EMBL/GenBank/DDBJ whole genome shotgun (WGS) entry which is preliminary data.</text>
</comment>
<gene>
    <name evidence="1" type="ORF">G2W53_019059</name>
</gene>
<accession>A0A834TSX2</accession>
<organism evidence="1 2">
    <name type="scientific">Senna tora</name>
    <dbReference type="NCBI Taxonomy" id="362788"/>
    <lineage>
        <taxon>Eukaryota</taxon>
        <taxon>Viridiplantae</taxon>
        <taxon>Streptophyta</taxon>
        <taxon>Embryophyta</taxon>
        <taxon>Tracheophyta</taxon>
        <taxon>Spermatophyta</taxon>
        <taxon>Magnoliopsida</taxon>
        <taxon>eudicotyledons</taxon>
        <taxon>Gunneridae</taxon>
        <taxon>Pentapetalae</taxon>
        <taxon>rosids</taxon>
        <taxon>fabids</taxon>
        <taxon>Fabales</taxon>
        <taxon>Fabaceae</taxon>
        <taxon>Caesalpinioideae</taxon>
        <taxon>Cassia clade</taxon>
        <taxon>Senna</taxon>
    </lineage>
</organism>
<evidence type="ECO:0000313" key="2">
    <source>
        <dbReference type="Proteomes" id="UP000634136"/>
    </source>
</evidence>
<proteinExistence type="predicted"/>
<dbReference type="Proteomes" id="UP000634136">
    <property type="component" value="Unassembled WGS sequence"/>
</dbReference>